<organism evidence="8 9">
    <name type="scientific">Nesidiocoris tenuis</name>
    <dbReference type="NCBI Taxonomy" id="355587"/>
    <lineage>
        <taxon>Eukaryota</taxon>
        <taxon>Metazoa</taxon>
        <taxon>Ecdysozoa</taxon>
        <taxon>Arthropoda</taxon>
        <taxon>Hexapoda</taxon>
        <taxon>Insecta</taxon>
        <taxon>Pterygota</taxon>
        <taxon>Neoptera</taxon>
        <taxon>Paraneoptera</taxon>
        <taxon>Hemiptera</taxon>
        <taxon>Heteroptera</taxon>
        <taxon>Panheteroptera</taxon>
        <taxon>Cimicomorpha</taxon>
        <taxon>Miridae</taxon>
        <taxon>Dicyphina</taxon>
        <taxon>Nesidiocoris</taxon>
    </lineage>
</organism>
<evidence type="ECO:0000256" key="1">
    <source>
        <dbReference type="ARBA" id="ARBA00022536"/>
    </source>
</evidence>
<dbReference type="PANTHER" id="PTHR46513">
    <property type="entry name" value="VITELLOGENIN RECEPTOR-LIKE PROTEIN-RELATED-RELATED"/>
    <property type="match status" value="1"/>
</dbReference>
<keyword evidence="3" id="KW-0677">Repeat</keyword>
<name>A0A6H5GXX6_9HEMI</name>
<accession>A0A6H5GXX6</accession>
<feature type="compositionally biased region" description="Polar residues" evidence="7">
    <location>
        <begin position="212"/>
        <end position="225"/>
    </location>
</feature>
<dbReference type="EMBL" id="CADCXU010021815">
    <property type="protein sequence ID" value="CAB0009470.1"/>
    <property type="molecule type" value="Genomic_DNA"/>
</dbReference>
<gene>
    <name evidence="8" type="ORF">NTEN_LOCUS14611</name>
</gene>
<reference evidence="8 9" key="1">
    <citation type="submission" date="2020-02" db="EMBL/GenBank/DDBJ databases">
        <authorList>
            <person name="Ferguson B K."/>
        </authorList>
    </citation>
    <scope>NUCLEOTIDE SEQUENCE [LARGE SCALE GENOMIC DNA]</scope>
</reference>
<sequence length="245" mass="27343">MFWTSAGVTPKIERAYMDGSRRKVIHNTMLSQPNGLVIDYKMEKLYWSDYFEKKIEVSDLNGKNRLMVLPKPDVVGLTLLDGHLYWADRAKSRIVMADGITGRGEEALRGKINDALGMCAVTHEKQTGMNPCGVENGYCTHLCFFRGIHGYVCGCPDLVDNQCSTGGGEDRESTCTVEDEACSPFRIRITAPRLQRRPITRPTTGGHFHGGNSASKKPSGSRQTNGRSICRIRMETLNVYKTFNN</sequence>
<keyword evidence="4" id="KW-1015">Disulfide bond</keyword>
<dbReference type="FunFam" id="2.120.10.30:FF:000241">
    <property type="entry name" value="Low-density lipoprotein receptor-related protein 6"/>
    <property type="match status" value="1"/>
</dbReference>
<evidence type="ECO:0000313" key="8">
    <source>
        <dbReference type="EMBL" id="CAB0009470.1"/>
    </source>
</evidence>
<dbReference type="PROSITE" id="PS51120">
    <property type="entry name" value="LDLRB"/>
    <property type="match status" value="1"/>
</dbReference>
<evidence type="ECO:0000256" key="4">
    <source>
        <dbReference type="ARBA" id="ARBA00023157"/>
    </source>
</evidence>
<dbReference type="AlphaFoldDB" id="A0A6H5GXX6"/>
<keyword evidence="9" id="KW-1185">Reference proteome</keyword>
<proteinExistence type="predicted"/>
<evidence type="ECO:0000256" key="3">
    <source>
        <dbReference type="ARBA" id="ARBA00022737"/>
    </source>
</evidence>
<evidence type="ECO:0000256" key="5">
    <source>
        <dbReference type="ARBA" id="ARBA00023180"/>
    </source>
</evidence>
<feature type="region of interest" description="Disordered" evidence="7">
    <location>
        <begin position="197"/>
        <end position="225"/>
    </location>
</feature>
<dbReference type="Gene3D" id="2.120.10.30">
    <property type="entry name" value="TolB, C-terminal domain"/>
    <property type="match status" value="1"/>
</dbReference>
<keyword evidence="2" id="KW-0732">Signal</keyword>
<protein>
    <recommendedName>
        <fullName evidence="10">EGF-like domain-containing protein</fullName>
    </recommendedName>
</protein>
<evidence type="ECO:0008006" key="10">
    <source>
        <dbReference type="Google" id="ProtNLM"/>
    </source>
</evidence>
<dbReference type="SUPFAM" id="SSF63825">
    <property type="entry name" value="YWTD domain"/>
    <property type="match status" value="1"/>
</dbReference>
<evidence type="ECO:0000256" key="2">
    <source>
        <dbReference type="ARBA" id="ARBA00022729"/>
    </source>
</evidence>
<dbReference type="PANTHER" id="PTHR46513:SF41">
    <property type="entry name" value="LOW-DENSITY LIPOPROTEIN RECEPTOR-RELATED PROTEIN"/>
    <property type="match status" value="1"/>
</dbReference>
<feature type="repeat" description="LDL-receptor class B" evidence="6">
    <location>
        <begin position="1"/>
        <end position="42"/>
    </location>
</feature>
<dbReference type="InterPro" id="IPR011042">
    <property type="entry name" value="6-blade_b-propeller_TolB-like"/>
</dbReference>
<keyword evidence="5" id="KW-0325">Glycoprotein</keyword>
<dbReference type="SMART" id="SM00135">
    <property type="entry name" value="LY"/>
    <property type="match status" value="1"/>
</dbReference>
<dbReference type="InterPro" id="IPR050778">
    <property type="entry name" value="Cueball_EGF_LRP_Nidogen"/>
</dbReference>
<dbReference type="InterPro" id="IPR000033">
    <property type="entry name" value="LDLR_classB_rpt"/>
</dbReference>
<dbReference type="Proteomes" id="UP000479000">
    <property type="component" value="Unassembled WGS sequence"/>
</dbReference>
<evidence type="ECO:0000256" key="7">
    <source>
        <dbReference type="SAM" id="MobiDB-lite"/>
    </source>
</evidence>
<dbReference type="Pfam" id="PF00058">
    <property type="entry name" value="Ldl_recept_b"/>
    <property type="match status" value="2"/>
</dbReference>
<keyword evidence="1" id="KW-0245">EGF-like domain</keyword>
<evidence type="ECO:0000256" key="6">
    <source>
        <dbReference type="PROSITE-ProRule" id="PRU00461"/>
    </source>
</evidence>
<evidence type="ECO:0000313" key="9">
    <source>
        <dbReference type="Proteomes" id="UP000479000"/>
    </source>
</evidence>
<dbReference type="OrthoDB" id="10066840at2759"/>